<dbReference type="InterPro" id="IPR009057">
    <property type="entry name" value="Homeodomain-like_sf"/>
</dbReference>
<dbReference type="GO" id="GO:0043565">
    <property type="term" value="F:sequence-specific DNA binding"/>
    <property type="evidence" value="ECO:0007669"/>
    <property type="project" value="InterPro"/>
</dbReference>
<dbReference type="EMBL" id="DVJP01000069">
    <property type="protein sequence ID" value="HIS77213.1"/>
    <property type="molecule type" value="Genomic_DNA"/>
</dbReference>
<organism evidence="5 6">
    <name type="scientific">Candidatus Merdivicinus excrementipullorum</name>
    <dbReference type="NCBI Taxonomy" id="2840867"/>
    <lineage>
        <taxon>Bacteria</taxon>
        <taxon>Bacillati</taxon>
        <taxon>Bacillota</taxon>
        <taxon>Clostridia</taxon>
        <taxon>Eubacteriales</taxon>
        <taxon>Oscillospiraceae</taxon>
        <taxon>Oscillospiraceae incertae sedis</taxon>
        <taxon>Candidatus Merdivicinus</taxon>
    </lineage>
</organism>
<reference evidence="5" key="2">
    <citation type="journal article" date="2021" name="PeerJ">
        <title>Extensive microbial diversity within the chicken gut microbiome revealed by metagenomics and culture.</title>
        <authorList>
            <person name="Gilroy R."/>
            <person name="Ravi A."/>
            <person name="Getino M."/>
            <person name="Pursley I."/>
            <person name="Horton D.L."/>
            <person name="Alikhan N.F."/>
            <person name="Baker D."/>
            <person name="Gharbi K."/>
            <person name="Hall N."/>
            <person name="Watson M."/>
            <person name="Adriaenssens E.M."/>
            <person name="Foster-Nyarko E."/>
            <person name="Jarju S."/>
            <person name="Secka A."/>
            <person name="Antonio M."/>
            <person name="Oren A."/>
            <person name="Chaudhuri R.R."/>
            <person name="La Ragione R."/>
            <person name="Hildebrand F."/>
            <person name="Pallen M.J."/>
        </authorList>
    </citation>
    <scope>NUCLEOTIDE SEQUENCE</scope>
    <source>
        <strain evidence="5">CHK199-13235</strain>
    </source>
</reference>
<proteinExistence type="predicted"/>
<keyword evidence="3" id="KW-0804">Transcription</keyword>
<feature type="domain" description="HTH araC/xylS-type" evidence="4">
    <location>
        <begin position="168"/>
        <end position="266"/>
    </location>
</feature>
<dbReference type="InterPro" id="IPR018060">
    <property type="entry name" value="HTH_AraC"/>
</dbReference>
<dbReference type="SUPFAM" id="SSF51215">
    <property type="entry name" value="Regulatory protein AraC"/>
    <property type="match status" value="1"/>
</dbReference>
<evidence type="ECO:0000259" key="4">
    <source>
        <dbReference type="PROSITE" id="PS01124"/>
    </source>
</evidence>
<dbReference type="PROSITE" id="PS01124">
    <property type="entry name" value="HTH_ARAC_FAMILY_2"/>
    <property type="match status" value="1"/>
</dbReference>
<accession>A0A9D1K1K8</accession>
<dbReference type="InterPro" id="IPR018062">
    <property type="entry name" value="HTH_AraC-typ_CS"/>
</dbReference>
<dbReference type="Pfam" id="PF07883">
    <property type="entry name" value="Cupin_2"/>
    <property type="match status" value="1"/>
</dbReference>
<dbReference type="AlphaFoldDB" id="A0A9D1K1K8"/>
<gene>
    <name evidence="5" type="ORF">IAB51_10480</name>
</gene>
<keyword evidence="1" id="KW-0805">Transcription regulation</keyword>
<protein>
    <submittedName>
        <fullName evidence="5">Helix-turn-helix domain-containing protein</fullName>
    </submittedName>
</protein>
<dbReference type="SMART" id="SM00342">
    <property type="entry name" value="HTH_ARAC"/>
    <property type="match status" value="1"/>
</dbReference>
<dbReference type="GO" id="GO:0003700">
    <property type="term" value="F:DNA-binding transcription factor activity"/>
    <property type="evidence" value="ECO:0007669"/>
    <property type="project" value="InterPro"/>
</dbReference>
<evidence type="ECO:0000313" key="5">
    <source>
        <dbReference type="EMBL" id="HIS77213.1"/>
    </source>
</evidence>
<keyword evidence="2" id="KW-0238">DNA-binding</keyword>
<dbReference type="InterPro" id="IPR013096">
    <property type="entry name" value="Cupin_2"/>
</dbReference>
<dbReference type="PANTHER" id="PTHR43280:SF28">
    <property type="entry name" value="HTH-TYPE TRANSCRIPTIONAL ACTIVATOR RHAS"/>
    <property type="match status" value="1"/>
</dbReference>
<evidence type="ECO:0000256" key="1">
    <source>
        <dbReference type="ARBA" id="ARBA00023015"/>
    </source>
</evidence>
<sequence>MIPSLITQMQYREDGRSPHSHYHLSCELVFVCSGAAEFTIDGRKYLAEEQSAVFISSYEQHEIRILKAPYRRYFAMVQAQELERAFPASSLPGIFKNRPAGFSHCVSLKAFGAESERLFARLLEETSQAAPYGEQMVKNLLEELLILVYRTCPENFSSLEAGSGSRVREIQQYIEAHFAEDLQVSGLARKFYMNHCYLTHLFKKQVGYSPKQYILLNRLSYAQELLETTQFQVSQVAFQCGFGDVNNFIRAFREWFGVSPSQFRKQNGKRPP</sequence>
<dbReference type="SUPFAM" id="SSF46689">
    <property type="entry name" value="Homeodomain-like"/>
    <property type="match status" value="2"/>
</dbReference>
<dbReference type="InterPro" id="IPR037923">
    <property type="entry name" value="HTH-like"/>
</dbReference>
<dbReference type="InterPro" id="IPR014710">
    <property type="entry name" value="RmlC-like_jellyroll"/>
</dbReference>
<dbReference type="PANTHER" id="PTHR43280">
    <property type="entry name" value="ARAC-FAMILY TRANSCRIPTIONAL REGULATOR"/>
    <property type="match status" value="1"/>
</dbReference>
<dbReference type="Proteomes" id="UP000824002">
    <property type="component" value="Unassembled WGS sequence"/>
</dbReference>
<dbReference type="PROSITE" id="PS00041">
    <property type="entry name" value="HTH_ARAC_FAMILY_1"/>
    <property type="match status" value="1"/>
</dbReference>
<dbReference type="Gene3D" id="2.60.120.10">
    <property type="entry name" value="Jelly Rolls"/>
    <property type="match status" value="1"/>
</dbReference>
<dbReference type="PRINTS" id="PR00032">
    <property type="entry name" value="HTHARAC"/>
</dbReference>
<dbReference type="Pfam" id="PF12833">
    <property type="entry name" value="HTH_18"/>
    <property type="match status" value="1"/>
</dbReference>
<reference evidence="5" key="1">
    <citation type="submission" date="2020-10" db="EMBL/GenBank/DDBJ databases">
        <authorList>
            <person name="Gilroy R."/>
        </authorList>
    </citation>
    <scope>NUCLEOTIDE SEQUENCE</scope>
    <source>
        <strain evidence="5">CHK199-13235</strain>
    </source>
</reference>
<evidence type="ECO:0000313" key="6">
    <source>
        <dbReference type="Proteomes" id="UP000824002"/>
    </source>
</evidence>
<name>A0A9D1K1K8_9FIRM</name>
<evidence type="ECO:0000256" key="3">
    <source>
        <dbReference type="ARBA" id="ARBA00023163"/>
    </source>
</evidence>
<dbReference type="InterPro" id="IPR020449">
    <property type="entry name" value="Tscrpt_reg_AraC-type_HTH"/>
</dbReference>
<evidence type="ECO:0000256" key="2">
    <source>
        <dbReference type="ARBA" id="ARBA00023125"/>
    </source>
</evidence>
<comment type="caution">
    <text evidence="5">The sequence shown here is derived from an EMBL/GenBank/DDBJ whole genome shotgun (WGS) entry which is preliminary data.</text>
</comment>
<dbReference type="Gene3D" id="1.10.10.60">
    <property type="entry name" value="Homeodomain-like"/>
    <property type="match status" value="2"/>
</dbReference>